<feature type="region of interest" description="Disordered" evidence="1">
    <location>
        <begin position="469"/>
        <end position="506"/>
    </location>
</feature>
<name>A0A9W8X733_9PLEO</name>
<protein>
    <submittedName>
        <fullName evidence="2">Uncharacterized protein</fullName>
    </submittedName>
</protein>
<dbReference type="OrthoDB" id="3642840at2759"/>
<organism evidence="2 3">
    <name type="scientific">Didymella glomerata</name>
    <dbReference type="NCBI Taxonomy" id="749621"/>
    <lineage>
        <taxon>Eukaryota</taxon>
        <taxon>Fungi</taxon>
        <taxon>Dikarya</taxon>
        <taxon>Ascomycota</taxon>
        <taxon>Pezizomycotina</taxon>
        <taxon>Dothideomycetes</taxon>
        <taxon>Pleosporomycetidae</taxon>
        <taxon>Pleosporales</taxon>
        <taxon>Pleosporineae</taxon>
        <taxon>Didymellaceae</taxon>
        <taxon>Didymella</taxon>
    </lineage>
</organism>
<proteinExistence type="predicted"/>
<evidence type="ECO:0000313" key="2">
    <source>
        <dbReference type="EMBL" id="KAJ4342745.1"/>
    </source>
</evidence>
<accession>A0A9W8X733</accession>
<feature type="compositionally biased region" description="Basic residues" evidence="1">
    <location>
        <begin position="474"/>
        <end position="488"/>
    </location>
</feature>
<feature type="compositionally biased region" description="Low complexity" evidence="1">
    <location>
        <begin position="382"/>
        <end position="396"/>
    </location>
</feature>
<evidence type="ECO:0000256" key="1">
    <source>
        <dbReference type="SAM" id="MobiDB-lite"/>
    </source>
</evidence>
<dbReference type="Proteomes" id="UP001140562">
    <property type="component" value="Unassembled WGS sequence"/>
</dbReference>
<feature type="compositionally biased region" description="Low complexity" evidence="1">
    <location>
        <begin position="249"/>
        <end position="261"/>
    </location>
</feature>
<feature type="compositionally biased region" description="Basic and acidic residues" evidence="1">
    <location>
        <begin position="53"/>
        <end position="65"/>
    </location>
</feature>
<evidence type="ECO:0000313" key="3">
    <source>
        <dbReference type="Proteomes" id="UP001140562"/>
    </source>
</evidence>
<gene>
    <name evidence="2" type="ORF">N0V87_000954</name>
</gene>
<keyword evidence="3" id="KW-1185">Reference proteome</keyword>
<dbReference type="Gene3D" id="3.30.40.10">
    <property type="entry name" value="Zinc/RING finger domain, C3HC4 (zinc finger)"/>
    <property type="match status" value="1"/>
</dbReference>
<dbReference type="InterPro" id="IPR013083">
    <property type="entry name" value="Znf_RING/FYVE/PHD"/>
</dbReference>
<feature type="region of interest" description="Disordered" evidence="1">
    <location>
        <begin position="39"/>
        <end position="65"/>
    </location>
</feature>
<reference evidence="2" key="1">
    <citation type="submission" date="2022-10" db="EMBL/GenBank/DDBJ databases">
        <title>Tapping the CABI collections for fungal endophytes: first genome assemblies for Collariella, Neodidymelliopsis, Ascochyta clinopodiicola, Didymella pomorum, Didymosphaeria variabile, Neocosmospora piperis and Neocucurbitaria cava.</title>
        <authorList>
            <person name="Hill R."/>
        </authorList>
    </citation>
    <scope>NUCLEOTIDE SEQUENCE</scope>
    <source>
        <strain evidence="2">IMI 360193</strain>
    </source>
</reference>
<comment type="caution">
    <text evidence="2">The sequence shown here is derived from an EMBL/GenBank/DDBJ whole genome shotgun (WGS) entry which is preliminary data.</text>
</comment>
<feature type="region of interest" description="Disordered" evidence="1">
    <location>
        <begin position="243"/>
        <end position="264"/>
    </location>
</feature>
<dbReference type="EMBL" id="JAPEUV010000005">
    <property type="protein sequence ID" value="KAJ4342745.1"/>
    <property type="molecule type" value="Genomic_DNA"/>
</dbReference>
<dbReference type="AlphaFoldDB" id="A0A9W8X733"/>
<feature type="region of interest" description="Disordered" evidence="1">
    <location>
        <begin position="380"/>
        <end position="413"/>
    </location>
</feature>
<sequence>MFGRHYKRHRDLVEQLRSIYESCGEAEWTIMLLEPGDRRRGHSFDTQTTYSDSSDRSLTPEETITSKRERKDAKCLVRAANRTKVITHEEIEYVDSVLHSSEGVANGDGVSPANVEEMQLIEQHLRYNANVYNSHSSRKALKRFAKIPEVDVDFEGEVERILETFRITELVKRNFRNRGLQGKELKNFESLVGAFRNAVVEDLVLVKKDMMEIRMRRAGYLRYTNKTAYSIVENRYAEKDWKTGERITSSESESSSSSSPSDRFIAAPSDIYEAPNSVQSSASGPDHRHLQHIHTRVSGDDGLGQAVIEPYHAPLLPLAPSTAPRKPTILQLKVVENKENGIPAGKTNRGWLRRDMARQSPFVQPVSMPEVDGLPQPPPPIKSSASKAPSACIKPAWGKTPSTRSPGRLSPRVNEHHFPSLGLSPEKARTAPFVADALAVKAPADDVMVSLQSPERLVASVEDSDNWHPVVSQKKAKKAQREAKRKAKKVSDIPEETLSPTAEEEAGFEEVAHEPCEGLSSGSVDCKASNAMDEMAIQSSNDSVVELTINDKDGRLVAMYEQQDLTRGRVMLVDDDLVPYFMDLNTSPHRPDLGGMPPRLLREHKEFLDGYERGPLMKQEIEFERLFLKNMTLKHELTSGMLQAMQRQNDILEGSVQLCYCRSAVLPTVSGMYKEFGNGYVRCSYRKCEFGGFFHKRCLKKLGVEKVSRWYCTACEKKMKMWACKALHTPYQFEDIFKDFSDEEKGVAKKLVAQMTQPGGVMDQFKSRLRELYAGEGDEDLEEEDVD</sequence>